<protein>
    <recommendedName>
        <fullName evidence="5">Nickel transporter</fullName>
    </recommendedName>
</protein>
<feature type="transmembrane region" description="Helical" evidence="2">
    <location>
        <begin position="259"/>
        <end position="280"/>
    </location>
</feature>
<feature type="region of interest" description="Disordered" evidence="1">
    <location>
        <begin position="320"/>
        <end position="354"/>
    </location>
</feature>
<comment type="caution">
    <text evidence="3">The sequence shown here is derived from an EMBL/GenBank/DDBJ whole genome shotgun (WGS) entry which is preliminary data.</text>
</comment>
<feature type="transmembrane region" description="Helical" evidence="2">
    <location>
        <begin position="292"/>
        <end position="312"/>
    </location>
</feature>
<keyword evidence="2" id="KW-0472">Membrane</keyword>
<accession>A0ABP8U3C5</accession>
<dbReference type="Proteomes" id="UP001501442">
    <property type="component" value="Unassembled WGS sequence"/>
</dbReference>
<dbReference type="PANTHER" id="PTHR40659:SF1">
    <property type="entry name" value="NICKEL_COBALT EFFLUX SYSTEM RCNA"/>
    <property type="match status" value="1"/>
</dbReference>
<dbReference type="PANTHER" id="PTHR40659">
    <property type="entry name" value="NICKEL/COBALT EFFLUX SYSTEM RCNA"/>
    <property type="match status" value="1"/>
</dbReference>
<dbReference type="InterPro" id="IPR051224">
    <property type="entry name" value="NiCoT_RcnA"/>
</dbReference>
<name>A0ABP8U3C5_9ACTN</name>
<dbReference type="EMBL" id="BAABHK010000001">
    <property type="protein sequence ID" value="GAA4621516.1"/>
    <property type="molecule type" value="Genomic_DNA"/>
</dbReference>
<evidence type="ECO:0000256" key="2">
    <source>
        <dbReference type="SAM" id="Phobius"/>
    </source>
</evidence>
<organism evidence="3 4">
    <name type="scientific">Actinoallomurus vinaceus</name>
    <dbReference type="NCBI Taxonomy" id="1080074"/>
    <lineage>
        <taxon>Bacteria</taxon>
        <taxon>Bacillati</taxon>
        <taxon>Actinomycetota</taxon>
        <taxon>Actinomycetes</taxon>
        <taxon>Streptosporangiales</taxon>
        <taxon>Thermomonosporaceae</taxon>
        <taxon>Actinoallomurus</taxon>
    </lineage>
</organism>
<feature type="transmembrane region" description="Helical" evidence="2">
    <location>
        <begin position="217"/>
        <end position="238"/>
    </location>
</feature>
<reference evidence="4" key="1">
    <citation type="journal article" date="2019" name="Int. J. Syst. Evol. Microbiol.">
        <title>The Global Catalogue of Microorganisms (GCM) 10K type strain sequencing project: providing services to taxonomists for standard genome sequencing and annotation.</title>
        <authorList>
            <consortium name="The Broad Institute Genomics Platform"/>
            <consortium name="The Broad Institute Genome Sequencing Center for Infectious Disease"/>
            <person name="Wu L."/>
            <person name="Ma J."/>
        </authorList>
    </citation>
    <scope>NUCLEOTIDE SEQUENCE [LARGE SCALE GENOMIC DNA]</scope>
    <source>
        <strain evidence="4">JCM 17939</strain>
    </source>
</reference>
<evidence type="ECO:0000256" key="1">
    <source>
        <dbReference type="SAM" id="MobiDB-lite"/>
    </source>
</evidence>
<feature type="transmembrane region" description="Helical" evidence="2">
    <location>
        <begin position="438"/>
        <end position="471"/>
    </location>
</feature>
<gene>
    <name evidence="3" type="ORF">GCM10023196_010030</name>
</gene>
<keyword evidence="2" id="KW-0812">Transmembrane</keyword>
<evidence type="ECO:0008006" key="5">
    <source>
        <dbReference type="Google" id="ProtNLM"/>
    </source>
</evidence>
<feature type="compositionally biased region" description="Basic residues" evidence="1">
    <location>
        <begin position="336"/>
        <end position="345"/>
    </location>
</feature>
<feature type="transmembrane region" description="Helical" evidence="2">
    <location>
        <begin position="363"/>
        <end position="385"/>
    </location>
</feature>
<evidence type="ECO:0000313" key="4">
    <source>
        <dbReference type="Proteomes" id="UP001501442"/>
    </source>
</evidence>
<keyword evidence="4" id="KW-1185">Reference proteome</keyword>
<keyword evidence="2" id="KW-1133">Transmembrane helix</keyword>
<sequence>MTAALLIAVSLLHPLGNFTVNTYDGLVVAPGELRIDHVRDLAEIPTAQAGVTEADLPAWGASTCRQAAAAMRITVDGRPVTATVRSAAASARPGQAGLNTLRLECRIIAPVRAGAIAFRDDGVPGTGWHEVTARGDRMTLTTADVPEHTRSARLTAYPKDMLGSPLDRRTATLRVRAGGPPLADTDGTGAARILPRGADRLTRSFTSLVAHRRLTPGFAALALLISVVLGALHALAPGHGKTIMAAQAVGRGRRAPRDILTLGVTVTVTHTAGVLALGVLVAGGSTLTPAALFPWLGAASGVLVAVAGAVLLRRALRPDGHGHTHHAHGHHDHEHHAHGHGHHVHGRAEGRGRAHTRRRRGSLVLMGFAGGLVPSPSAVVVLVGGAAVGHAWFGVLLVLGYGVGLALMLVSVGLFVAGSGRFLAKRVLEGRLLQGRRLFGRCLFGGRGVVAASAVPAGSAALVVVLGLGIAVRSLGAF</sequence>
<evidence type="ECO:0000313" key="3">
    <source>
        <dbReference type="EMBL" id="GAA4621516.1"/>
    </source>
</evidence>
<feature type="transmembrane region" description="Helical" evidence="2">
    <location>
        <begin position="391"/>
        <end position="417"/>
    </location>
</feature>
<proteinExistence type="predicted"/>
<dbReference type="RefSeq" id="WP_345429403.1">
    <property type="nucleotide sequence ID" value="NZ_BAABHK010000001.1"/>
</dbReference>